<dbReference type="PANTHER" id="PTHR46696:SF1">
    <property type="entry name" value="CYTOCHROME P450 YJIB-RELATED"/>
    <property type="match status" value="1"/>
</dbReference>
<keyword evidence="3" id="KW-1185">Reference proteome</keyword>
<proteinExistence type="inferred from homology"/>
<dbReference type="InterPro" id="IPR036396">
    <property type="entry name" value="Cyt_P450_sf"/>
</dbReference>
<reference evidence="2 3" key="1">
    <citation type="submission" date="2021-08" db="EMBL/GenBank/DDBJ databases">
        <authorList>
            <person name="Peeters C."/>
        </authorList>
    </citation>
    <scope>NUCLEOTIDE SEQUENCE [LARGE SCALE GENOMIC DNA]</scope>
    <source>
        <strain evidence="2 3">LMG 23994</strain>
    </source>
</reference>
<sequence>MMPADPLEAVTAPDPYPYYRALAARQPFGFDERLGLWVAAGPAEVAAVLAHPDCRVRPLSQPVPTALAGTAAGALFGRLIRMNDGAAHAPLKAILMRSMASIDAATAKARCAGLAGVLDLVPDMAPLNGATINRWLFTLPVVTVADLLGLPVRAGADAVAVAARVAAYAAAQSPLATADDVEAGSDAARWLGQWLKMPAGRPCPAEDLGLLPALRQAAHANDIAPEVVAANVIGVMVQACEATAGLAGNMLVRLGRSSPTTGGLDELAVRVAIDDPPVQNTRRFLAADARVCGVPVRAGDAVLVLLAAASCAAPVEAGARPWTFGAGRHACPGDALARALAAATVDALLARGAQPAFLAQAFRYRPSHNARVPHFFEALVRPHSPRRPTT</sequence>
<dbReference type="PANTHER" id="PTHR46696">
    <property type="entry name" value="P450, PUTATIVE (EUROFUNG)-RELATED"/>
    <property type="match status" value="1"/>
</dbReference>
<dbReference type="InterPro" id="IPR017972">
    <property type="entry name" value="Cyt_P450_CS"/>
</dbReference>
<dbReference type="RefSeq" id="WP_224004896.1">
    <property type="nucleotide sequence ID" value="NZ_CAJZAF010000023.1"/>
</dbReference>
<dbReference type="Proteomes" id="UP000701702">
    <property type="component" value="Unassembled WGS sequence"/>
</dbReference>
<dbReference type="CDD" id="cd11036">
    <property type="entry name" value="AknT-like"/>
    <property type="match status" value="1"/>
</dbReference>
<evidence type="ECO:0000256" key="1">
    <source>
        <dbReference type="ARBA" id="ARBA00010617"/>
    </source>
</evidence>
<evidence type="ECO:0000313" key="2">
    <source>
        <dbReference type="EMBL" id="CAG9178825.1"/>
    </source>
</evidence>
<gene>
    <name evidence="2" type="ORF">LMG23994_04013</name>
</gene>
<organism evidence="2 3">
    <name type="scientific">Cupriavidus pinatubonensis</name>
    <dbReference type="NCBI Taxonomy" id="248026"/>
    <lineage>
        <taxon>Bacteria</taxon>
        <taxon>Pseudomonadati</taxon>
        <taxon>Pseudomonadota</taxon>
        <taxon>Betaproteobacteria</taxon>
        <taxon>Burkholderiales</taxon>
        <taxon>Burkholderiaceae</taxon>
        <taxon>Cupriavidus</taxon>
    </lineage>
</organism>
<name>A0ABN7Z3I6_9BURK</name>
<evidence type="ECO:0008006" key="4">
    <source>
        <dbReference type="Google" id="ProtNLM"/>
    </source>
</evidence>
<dbReference type="PROSITE" id="PS00086">
    <property type="entry name" value="CYTOCHROME_P450"/>
    <property type="match status" value="1"/>
</dbReference>
<accession>A0ABN7Z3I6</accession>
<comment type="similarity">
    <text evidence="1">Belongs to the cytochrome P450 family.</text>
</comment>
<dbReference type="Gene3D" id="1.10.630.10">
    <property type="entry name" value="Cytochrome P450"/>
    <property type="match status" value="2"/>
</dbReference>
<dbReference type="EMBL" id="CAJZAF010000023">
    <property type="protein sequence ID" value="CAG9178825.1"/>
    <property type="molecule type" value="Genomic_DNA"/>
</dbReference>
<protein>
    <recommendedName>
        <fullName evidence="4">Cytochrome P450</fullName>
    </recommendedName>
</protein>
<dbReference type="SUPFAM" id="SSF48264">
    <property type="entry name" value="Cytochrome P450"/>
    <property type="match status" value="1"/>
</dbReference>
<comment type="caution">
    <text evidence="2">The sequence shown here is derived from an EMBL/GenBank/DDBJ whole genome shotgun (WGS) entry which is preliminary data.</text>
</comment>
<evidence type="ECO:0000313" key="3">
    <source>
        <dbReference type="Proteomes" id="UP000701702"/>
    </source>
</evidence>